<accession>X1DAK8</accession>
<feature type="transmembrane region" description="Helical" evidence="1">
    <location>
        <begin position="53"/>
        <end position="74"/>
    </location>
</feature>
<organism evidence="2">
    <name type="scientific">marine sediment metagenome</name>
    <dbReference type="NCBI Taxonomy" id="412755"/>
    <lineage>
        <taxon>unclassified sequences</taxon>
        <taxon>metagenomes</taxon>
        <taxon>ecological metagenomes</taxon>
    </lineage>
</organism>
<evidence type="ECO:0008006" key="3">
    <source>
        <dbReference type="Google" id="ProtNLM"/>
    </source>
</evidence>
<feature type="non-terminal residue" evidence="2">
    <location>
        <position position="120"/>
    </location>
</feature>
<comment type="caution">
    <text evidence="2">The sequence shown here is derived from an EMBL/GenBank/DDBJ whole genome shotgun (WGS) entry which is preliminary data.</text>
</comment>
<keyword evidence="1" id="KW-0472">Membrane</keyword>
<gene>
    <name evidence="2" type="ORF">S01H4_39774</name>
</gene>
<feature type="transmembrane region" description="Helical" evidence="1">
    <location>
        <begin position="80"/>
        <end position="103"/>
    </location>
</feature>
<evidence type="ECO:0000313" key="2">
    <source>
        <dbReference type="EMBL" id="GAH02094.1"/>
    </source>
</evidence>
<name>X1DAK8_9ZZZZ</name>
<dbReference type="EMBL" id="BART01021589">
    <property type="protein sequence ID" value="GAH02094.1"/>
    <property type="molecule type" value="Genomic_DNA"/>
</dbReference>
<proteinExistence type="predicted"/>
<reference evidence="2" key="1">
    <citation type="journal article" date="2014" name="Front. Microbiol.">
        <title>High frequency of phylogenetically diverse reductive dehalogenase-homologous genes in deep subseafloor sedimentary metagenomes.</title>
        <authorList>
            <person name="Kawai M."/>
            <person name="Futagami T."/>
            <person name="Toyoda A."/>
            <person name="Takaki Y."/>
            <person name="Nishi S."/>
            <person name="Hori S."/>
            <person name="Arai W."/>
            <person name="Tsubouchi T."/>
            <person name="Morono Y."/>
            <person name="Uchiyama I."/>
            <person name="Ito T."/>
            <person name="Fujiyama A."/>
            <person name="Inagaki F."/>
            <person name="Takami H."/>
        </authorList>
    </citation>
    <scope>NUCLEOTIDE SEQUENCE</scope>
    <source>
        <strain evidence="2">Expedition CK06-06</strain>
    </source>
</reference>
<protein>
    <recommendedName>
        <fullName evidence="3">DUF1616 domain-containing protein</fullName>
    </recommendedName>
</protein>
<sequence>MFSSVFLQISGILVDAFKDLNLISVIFILLLLPSYPIYFFIFKFENLNAVEKISLTIVTNLSIYILEGFVGHSFKIPLTPLFFLSLTFCLFIILIGLTVIIQIKNNTFSSFIKLKINLDK</sequence>
<keyword evidence="1" id="KW-1133">Transmembrane helix</keyword>
<evidence type="ECO:0000256" key="1">
    <source>
        <dbReference type="SAM" id="Phobius"/>
    </source>
</evidence>
<feature type="transmembrane region" description="Helical" evidence="1">
    <location>
        <begin position="20"/>
        <end position="41"/>
    </location>
</feature>
<dbReference type="AlphaFoldDB" id="X1DAK8"/>
<keyword evidence="1" id="KW-0812">Transmembrane</keyword>